<dbReference type="InterPro" id="IPR036513">
    <property type="entry name" value="STAS_dom_sf"/>
</dbReference>
<evidence type="ECO:0000313" key="1">
    <source>
        <dbReference type="EMBL" id="WUQ16652.1"/>
    </source>
</evidence>
<dbReference type="RefSeq" id="WP_328964912.1">
    <property type="nucleotide sequence ID" value="NZ_CP108090.1"/>
</dbReference>
<dbReference type="EMBL" id="CP108090">
    <property type="protein sequence ID" value="WUQ16652.1"/>
    <property type="molecule type" value="Genomic_DNA"/>
</dbReference>
<dbReference type="Proteomes" id="UP001432039">
    <property type="component" value="Chromosome"/>
</dbReference>
<name>A0ABZ1TLI3_STRVG</name>
<accession>A0ABZ1TLI3</accession>
<dbReference type="Gene3D" id="3.30.750.24">
    <property type="entry name" value="STAS domain"/>
    <property type="match status" value="1"/>
</dbReference>
<evidence type="ECO:0000313" key="2">
    <source>
        <dbReference type="Proteomes" id="UP001432039"/>
    </source>
</evidence>
<sequence length="118" mass="11897">MLPIKVTDSGVLIVRLQADLDIGRRAATTSTIDGLLSAHRSTPVVLELSDAALSPAAVSIVVRADRMCREAGTAAAVVTSCAEARRTLGTDVAAPAPDVHATVPLAVAALAATVDSVA</sequence>
<organism evidence="1 2">
    <name type="scientific">Streptomyces virginiae</name>
    <name type="common">Streptomyces cinnamonensis</name>
    <dbReference type="NCBI Taxonomy" id="1961"/>
    <lineage>
        <taxon>Bacteria</taxon>
        <taxon>Bacillati</taxon>
        <taxon>Actinomycetota</taxon>
        <taxon>Actinomycetes</taxon>
        <taxon>Kitasatosporales</taxon>
        <taxon>Streptomycetaceae</taxon>
        <taxon>Streptomyces</taxon>
    </lineage>
</organism>
<proteinExistence type="predicted"/>
<protein>
    <submittedName>
        <fullName evidence="1">STAS domain-containing protein</fullName>
    </submittedName>
</protein>
<reference evidence="1" key="1">
    <citation type="submission" date="2022-10" db="EMBL/GenBank/DDBJ databases">
        <title>The complete genomes of actinobacterial strains from the NBC collection.</title>
        <authorList>
            <person name="Joergensen T.S."/>
            <person name="Alvarez Arevalo M."/>
            <person name="Sterndorff E.B."/>
            <person name="Faurdal D."/>
            <person name="Vuksanovic O."/>
            <person name="Mourched A.-S."/>
            <person name="Charusanti P."/>
            <person name="Shaw S."/>
            <person name="Blin K."/>
            <person name="Weber T."/>
        </authorList>
    </citation>
    <scope>NUCLEOTIDE SEQUENCE</scope>
    <source>
        <strain evidence="1">NBC_00248</strain>
    </source>
</reference>
<keyword evidence="2" id="KW-1185">Reference proteome</keyword>
<gene>
    <name evidence="1" type="ORF">OG517_37425</name>
</gene>
<dbReference type="SUPFAM" id="SSF52091">
    <property type="entry name" value="SpoIIaa-like"/>
    <property type="match status" value="1"/>
</dbReference>